<proteinExistence type="predicted"/>
<feature type="region of interest" description="Disordered" evidence="1">
    <location>
        <begin position="164"/>
        <end position="186"/>
    </location>
</feature>
<gene>
    <name evidence="3" type="ORF">GCM10023340_03390</name>
</gene>
<evidence type="ECO:0008006" key="5">
    <source>
        <dbReference type="Google" id="ProtNLM"/>
    </source>
</evidence>
<keyword evidence="2" id="KW-0812">Transmembrane</keyword>
<keyword evidence="2" id="KW-0472">Membrane</keyword>
<evidence type="ECO:0000256" key="2">
    <source>
        <dbReference type="SAM" id="Phobius"/>
    </source>
</evidence>
<dbReference type="RefSeq" id="WP_345453838.1">
    <property type="nucleotide sequence ID" value="NZ_BAABKG010000001.1"/>
</dbReference>
<organism evidence="3 4">
    <name type="scientific">Nocardioides marinquilinus</name>
    <dbReference type="NCBI Taxonomy" id="1210400"/>
    <lineage>
        <taxon>Bacteria</taxon>
        <taxon>Bacillati</taxon>
        <taxon>Actinomycetota</taxon>
        <taxon>Actinomycetes</taxon>
        <taxon>Propionibacteriales</taxon>
        <taxon>Nocardioidaceae</taxon>
        <taxon>Nocardioides</taxon>
    </lineage>
</organism>
<evidence type="ECO:0000313" key="3">
    <source>
        <dbReference type="EMBL" id="GAA5141528.1"/>
    </source>
</evidence>
<keyword evidence="2" id="KW-1133">Transmembrane helix</keyword>
<feature type="transmembrane region" description="Helical" evidence="2">
    <location>
        <begin position="53"/>
        <end position="74"/>
    </location>
</feature>
<evidence type="ECO:0000256" key="1">
    <source>
        <dbReference type="SAM" id="MobiDB-lite"/>
    </source>
</evidence>
<protein>
    <recommendedName>
        <fullName evidence="5">DUF4235 domain-containing protein</fullName>
    </recommendedName>
</protein>
<feature type="transmembrane region" description="Helical" evidence="2">
    <location>
        <begin position="12"/>
        <end position="33"/>
    </location>
</feature>
<comment type="caution">
    <text evidence="3">The sequence shown here is derived from an EMBL/GenBank/DDBJ whole genome shotgun (WGS) entry which is preliminary data.</text>
</comment>
<dbReference type="EMBL" id="BAABKG010000001">
    <property type="protein sequence ID" value="GAA5141528.1"/>
    <property type="molecule type" value="Genomic_DNA"/>
</dbReference>
<accession>A0ABP9P9K3</accession>
<dbReference type="Proteomes" id="UP001500221">
    <property type="component" value="Unassembled WGS sequence"/>
</dbReference>
<name>A0ABP9P9K3_9ACTN</name>
<feature type="compositionally biased region" description="Polar residues" evidence="1">
    <location>
        <begin position="164"/>
        <end position="174"/>
    </location>
</feature>
<keyword evidence="4" id="KW-1185">Reference proteome</keyword>
<evidence type="ECO:0000313" key="4">
    <source>
        <dbReference type="Proteomes" id="UP001500221"/>
    </source>
</evidence>
<reference evidence="4" key="1">
    <citation type="journal article" date="2019" name="Int. J. Syst. Evol. Microbiol.">
        <title>The Global Catalogue of Microorganisms (GCM) 10K type strain sequencing project: providing services to taxonomists for standard genome sequencing and annotation.</title>
        <authorList>
            <consortium name="The Broad Institute Genomics Platform"/>
            <consortium name="The Broad Institute Genome Sequencing Center for Infectious Disease"/>
            <person name="Wu L."/>
            <person name="Ma J."/>
        </authorList>
    </citation>
    <scope>NUCLEOTIDE SEQUENCE [LARGE SCALE GENOMIC DNA]</scope>
    <source>
        <strain evidence="4">JCM 18459</strain>
    </source>
</reference>
<sequence>MSERNTVIRSLHDLGLATWFGGSLMGAVGLNGATGRAEDPTERTRLSSLGWKLWAPVVAGAVAAHGIGGAGLILSNRRRLDQHAGSAANTWVKGAVTVAAAGLTAYSGVLGRTVESESEQGAEGATEPAQGASKKLAAAQKQLKMTQWAIPAMTGVLVVMGAQQGEQQRPSQQLRGRLPAALGGSR</sequence>